<feature type="region of interest" description="Disordered" evidence="1">
    <location>
        <begin position="1"/>
        <end position="21"/>
    </location>
</feature>
<gene>
    <name evidence="2" type="ORF">F0562_032264</name>
</gene>
<evidence type="ECO:0000313" key="3">
    <source>
        <dbReference type="Proteomes" id="UP000325577"/>
    </source>
</evidence>
<dbReference type="EMBL" id="CM018042">
    <property type="protein sequence ID" value="KAA8532231.1"/>
    <property type="molecule type" value="Genomic_DNA"/>
</dbReference>
<dbReference type="Proteomes" id="UP000325577">
    <property type="component" value="Linkage Group LG19"/>
</dbReference>
<name>A0A5J5AT88_9ASTE</name>
<dbReference type="AlphaFoldDB" id="A0A5J5AT88"/>
<proteinExistence type="predicted"/>
<organism evidence="2 3">
    <name type="scientific">Nyssa sinensis</name>
    <dbReference type="NCBI Taxonomy" id="561372"/>
    <lineage>
        <taxon>Eukaryota</taxon>
        <taxon>Viridiplantae</taxon>
        <taxon>Streptophyta</taxon>
        <taxon>Embryophyta</taxon>
        <taxon>Tracheophyta</taxon>
        <taxon>Spermatophyta</taxon>
        <taxon>Magnoliopsida</taxon>
        <taxon>eudicotyledons</taxon>
        <taxon>Gunneridae</taxon>
        <taxon>Pentapetalae</taxon>
        <taxon>asterids</taxon>
        <taxon>Cornales</taxon>
        <taxon>Nyssaceae</taxon>
        <taxon>Nyssa</taxon>
    </lineage>
</organism>
<reference evidence="2 3" key="1">
    <citation type="submission" date="2019-09" db="EMBL/GenBank/DDBJ databases">
        <title>A chromosome-level genome assembly of the Chinese tupelo Nyssa sinensis.</title>
        <authorList>
            <person name="Yang X."/>
            <person name="Kang M."/>
            <person name="Yang Y."/>
            <person name="Xiong H."/>
            <person name="Wang M."/>
            <person name="Zhang Z."/>
            <person name="Wang Z."/>
            <person name="Wu H."/>
            <person name="Ma T."/>
            <person name="Liu J."/>
            <person name="Xi Z."/>
        </authorList>
    </citation>
    <scope>NUCLEOTIDE SEQUENCE [LARGE SCALE GENOMIC DNA]</scope>
    <source>
        <strain evidence="2">J267</strain>
        <tissue evidence="2">Leaf</tissue>
    </source>
</reference>
<protein>
    <submittedName>
        <fullName evidence="2">Uncharacterized protein</fullName>
    </submittedName>
</protein>
<sequence length="178" mass="19352">MKNPSAPGIVRSRNRRSVTGAGSGDRICTLFIFEISCREKWKEVSLGLGHGRALGWVTGLGWAQQWAVGAATRCTVSTDSIKKKMESRRYWLESSLGARGKEGHIHHCAMLTIYLLEPYNRIHLNGERAAEGAGDGLACGTVAEFAREWEGFEQCKGSGLGGRVGDGLFQSPWGADLI</sequence>
<accession>A0A5J5AT88</accession>
<keyword evidence="3" id="KW-1185">Reference proteome</keyword>
<evidence type="ECO:0000256" key="1">
    <source>
        <dbReference type="SAM" id="MobiDB-lite"/>
    </source>
</evidence>
<evidence type="ECO:0000313" key="2">
    <source>
        <dbReference type="EMBL" id="KAA8532231.1"/>
    </source>
</evidence>